<gene>
    <name evidence="9" type="ORF">GOQ27_02765</name>
</gene>
<keyword evidence="5 7" id="KW-0472">Membrane</keyword>
<feature type="transmembrane region" description="Helical" evidence="7">
    <location>
        <begin position="742"/>
        <end position="766"/>
    </location>
</feature>
<evidence type="ECO:0000313" key="9">
    <source>
        <dbReference type="EMBL" id="MBS4537365.1"/>
    </source>
</evidence>
<dbReference type="EMBL" id="WSFT01000016">
    <property type="protein sequence ID" value="MBS4537365.1"/>
    <property type="molecule type" value="Genomic_DNA"/>
</dbReference>
<feature type="domain" description="ABC3 transporter permease C-terminal" evidence="8">
    <location>
        <begin position="260"/>
        <end position="378"/>
    </location>
</feature>
<evidence type="ECO:0000256" key="4">
    <source>
        <dbReference type="ARBA" id="ARBA00022989"/>
    </source>
</evidence>
<accession>A0A942Z7W9</accession>
<sequence>MIGLKSAIAMLRRKKMQSFLIGLIIMLTSLLIYIGLSLINQTAPFDEMYSRANASESLLYLDSSVSDVDDIKRWVEDYNTVKSVSEFSSYDVNVEYMKDDEKVNNTILLTEFIEDSKQDIVYIDENEIATEPNGNEIYIPNNFASNNEIEVGDTLKVNLDNNIYELIVAKLVVDPQFNNGFMSPFRCFVAEDFFEEKNISSNITLLGIKYKDFSTEKEKVFKKDFGTYMLNKVQPSFIKYSDINAAYNMIGNIIASALLLVSIFMFIIVIFIIRVTIRNQILQQYKTIGVRKVIGYSKKQIMQIFIYMYIIIGIIASSLGALLGVPVRNMLEEILTRDMKVRANTTLGQYFFITIGIILVLLLLFVFLTASKANKIKPIQAIKYGMPQNKVKRSKFSVSQLQKAPLSFVLAIKQILMDKRKTVVSIVSIMIIAFVSLTISNISGSMSNPRHFSKYLIGITAGEVSVTDSSNKSITEVINKLEGIESVESAVFNTKELSVSTLSKDGRENIPLLGATLYGDLDKNTIVLVEGRGPVNSNEIVISSLVSQKAGKTIGDYIVIKNTSKDKKYLITGIYESVMHSGLSYVTVEKNIPSDLDIENGFYWLYMSTENVIMEEIEANVVGVLGNEVAVSEYDSDSLQIINTVKTLPLVTNMILGIFLIVCGIIIFNWTLIDISKSTKVYGILKATGFSNKQMRILLIVKSLTLTVMGVFAGYILCLLTIDKVMTTMFAVTPYRSIKLPVSFIHSQGILIVLLYCVIALIATLIPTKKIASISPKDLITE</sequence>
<dbReference type="InterPro" id="IPR050250">
    <property type="entry name" value="Macrolide_Exporter_MacB"/>
</dbReference>
<dbReference type="Pfam" id="PF02687">
    <property type="entry name" value="FtsX"/>
    <property type="match status" value="2"/>
</dbReference>
<dbReference type="AlphaFoldDB" id="A0A942Z7W9"/>
<dbReference type="PANTHER" id="PTHR30572">
    <property type="entry name" value="MEMBRANE COMPONENT OF TRANSPORTER-RELATED"/>
    <property type="match status" value="1"/>
</dbReference>
<dbReference type="Proteomes" id="UP000724672">
    <property type="component" value="Unassembled WGS sequence"/>
</dbReference>
<keyword evidence="10" id="KW-1185">Reference proteome</keyword>
<evidence type="ECO:0000256" key="1">
    <source>
        <dbReference type="ARBA" id="ARBA00004651"/>
    </source>
</evidence>
<evidence type="ECO:0000256" key="5">
    <source>
        <dbReference type="ARBA" id="ARBA00023136"/>
    </source>
</evidence>
<comment type="subcellular location">
    <subcellularLocation>
        <location evidence="1">Cell membrane</location>
        <topology evidence="1">Multi-pass membrane protein</topology>
    </subcellularLocation>
</comment>
<feature type="transmembrane region" description="Helical" evidence="7">
    <location>
        <begin position="304"/>
        <end position="327"/>
    </location>
</feature>
<dbReference type="GO" id="GO:0022857">
    <property type="term" value="F:transmembrane transporter activity"/>
    <property type="evidence" value="ECO:0007669"/>
    <property type="project" value="TreeGrafter"/>
</dbReference>
<feature type="domain" description="ABC3 transporter permease C-terminal" evidence="8">
    <location>
        <begin position="654"/>
        <end position="776"/>
    </location>
</feature>
<reference evidence="9" key="1">
    <citation type="submission" date="2019-12" db="EMBL/GenBank/DDBJ databases">
        <title>Clostridiaceae gen. nov. sp. nov., isolated from sediment in Xinjiang, China.</title>
        <authorList>
            <person name="Zhang R."/>
        </authorList>
    </citation>
    <scope>NUCLEOTIDE SEQUENCE</scope>
    <source>
        <strain evidence="9">D2Q-11</strain>
    </source>
</reference>
<dbReference type="InterPro" id="IPR003838">
    <property type="entry name" value="ABC3_permease_C"/>
</dbReference>
<proteinExistence type="inferred from homology"/>
<dbReference type="RefSeq" id="WP_203365296.1">
    <property type="nucleotide sequence ID" value="NZ_WSFT01000016.1"/>
</dbReference>
<keyword evidence="3 7" id="KW-0812">Transmembrane</keyword>
<keyword evidence="2" id="KW-1003">Cell membrane</keyword>
<evidence type="ECO:0000256" key="6">
    <source>
        <dbReference type="ARBA" id="ARBA00038076"/>
    </source>
</evidence>
<organism evidence="9 10">
    <name type="scientific">Anaeromonas frigoriresistens</name>
    <dbReference type="NCBI Taxonomy" id="2683708"/>
    <lineage>
        <taxon>Bacteria</taxon>
        <taxon>Bacillati</taxon>
        <taxon>Bacillota</taxon>
        <taxon>Tissierellia</taxon>
        <taxon>Tissierellales</taxon>
        <taxon>Thermohalobacteraceae</taxon>
        <taxon>Anaeromonas</taxon>
    </lineage>
</organism>
<name>A0A942Z7W9_9FIRM</name>
<protein>
    <submittedName>
        <fullName evidence="9">FtsX-like permease family protein</fullName>
    </submittedName>
</protein>
<dbReference type="PANTHER" id="PTHR30572:SF4">
    <property type="entry name" value="ABC TRANSPORTER PERMEASE YTRF"/>
    <property type="match status" value="1"/>
</dbReference>
<feature type="transmembrane region" description="Helical" evidence="7">
    <location>
        <begin position="347"/>
        <end position="368"/>
    </location>
</feature>
<dbReference type="GO" id="GO:0005886">
    <property type="term" value="C:plasma membrane"/>
    <property type="evidence" value="ECO:0007669"/>
    <property type="project" value="UniProtKB-SubCell"/>
</dbReference>
<feature type="transmembrane region" description="Helical" evidence="7">
    <location>
        <begin position="253"/>
        <end position="277"/>
    </location>
</feature>
<evidence type="ECO:0000256" key="2">
    <source>
        <dbReference type="ARBA" id="ARBA00022475"/>
    </source>
</evidence>
<evidence type="ECO:0000259" key="8">
    <source>
        <dbReference type="Pfam" id="PF02687"/>
    </source>
</evidence>
<evidence type="ECO:0000256" key="7">
    <source>
        <dbReference type="SAM" id="Phobius"/>
    </source>
</evidence>
<comment type="similarity">
    <text evidence="6">Belongs to the ABC-4 integral membrane protein family.</text>
</comment>
<feature type="transmembrane region" description="Helical" evidence="7">
    <location>
        <begin position="697"/>
        <end position="722"/>
    </location>
</feature>
<feature type="transmembrane region" description="Helical" evidence="7">
    <location>
        <begin position="423"/>
        <end position="442"/>
    </location>
</feature>
<evidence type="ECO:0000256" key="3">
    <source>
        <dbReference type="ARBA" id="ARBA00022692"/>
    </source>
</evidence>
<keyword evidence="4 7" id="KW-1133">Transmembrane helix</keyword>
<evidence type="ECO:0000313" key="10">
    <source>
        <dbReference type="Proteomes" id="UP000724672"/>
    </source>
</evidence>
<feature type="transmembrane region" description="Helical" evidence="7">
    <location>
        <begin position="20"/>
        <end position="39"/>
    </location>
</feature>
<comment type="caution">
    <text evidence="9">The sequence shown here is derived from an EMBL/GenBank/DDBJ whole genome shotgun (WGS) entry which is preliminary data.</text>
</comment>
<feature type="transmembrane region" description="Helical" evidence="7">
    <location>
        <begin position="654"/>
        <end position="676"/>
    </location>
</feature>